<dbReference type="PANTHER" id="PTHR45908">
    <property type="entry name" value="PROTEIN CBG11750-RELATED"/>
    <property type="match status" value="1"/>
</dbReference>
<dbReference type="Pfam" id="PF01764">
    <property type="entry name" value="Lipase_3"/>
    <property type="match status" value="1"/>
</dbReference>
<dbReference type="AlphaFoldDB" id="A0A0N4V8S8"/>
<dbReference type="InterPro" id="IPR029058">
    <property type="entry name" value="AB_hydrolase_fold"/>
</dbReference>
<dbReference type="Proteomes" id="UP000274131">
    <property type="component" value="Unassembled WGS sequence"/>
</dbReference>
<keyword evidence="3" id="KW-1185">Reference proteome</keyword>
<reference evidence="4" key="1">
    <citation type="submission" date="2017-02" db="UniProtKB">
        <authorList>
            <consortium name="WormBaseParasite"/>
        </authorList>
    </citation>
    <scope>IDENTIFICATION</scope>
</reference>
<reference evidence="2 3" key="2">
    <citation type="submission" date="2018-10" db="EMBL/GenBank/DDBJ databases">
        <authorList>
            <consortium name="Pathogen Informatics"/>
        </authorList>
    </citation>
    <scope>NUCLEOTIDE SEQUENCE [LARGE SCALE GENOMIC DNA]</scope>
</reference>
<protein>
    <submittedName>
        <fullName evidence="4">Lipase_3 domain-containing protein</fullName>
    </submittedName>
</protein>
<sequence length="263" mass="29222">MRTQHAFNCPKTDGPEYDETFARSIALPLMAAAAAPSAEARQDCLDSNLIGVKVLKNYTVPCNFDRTLDPYGATLGFANKMTLIDKLGVSVDDHYQVAFTALWQQMETDIKKAKEISSSPEIWVVGHSYGGGIASIFAAAIASSEIGPSISIKLVTFGQPRMSDITFAQQHDTLVPYSFRIINKNDVIPTLLPKKDIFAKKGPFHHRYEVWYPDGMAENSTYKVGKMAEDGAASNSVLNLSPTDHLYMFEKEISTWWKKKCKK</sequence>
<evidence type="ECO:0000313" key="2">
    <source>
        <dbReference type="EMBL" id="VDD91590.1"/>
    </source>
</evidence>
<evidence type="ECO:0000313" key="4">
    <source>
        <dbReference type="WBParaSite" id="EVEC_0000679301-mRNA-1"/>
    </source>
</evidence>
<dbReference type="SUPFAM" id="SSF53474">
    <property type="entry name" value="alpha/beta-Hydrolases"/>
    <property type="match status" value="1"/>
</dbReference>
<evidence type="ECO:0000259" key="1">
    <source>
        <dbReference type="Pfam" id="PF01764"/>
    </source>
</evidence>
<dbReference type="EMBL" id="UXUI01008474">
    <property type="protein sequence ID" value="VDD91590.1"/>
    <property type="molecule type" value="Genomic_DNA"/>
</dbReference>
<proteinExistence type="predicted"/>
<feature type="domain" description="Fungal lipase-type" evidence="1">
    <location>
        <begin position="88"/>
        <end position="193"/>
    </location>
</feature>
<accession>A0A0N4V8S8</accession>
<dbReference type="Gene3D" id="3.40.50.1820">
    <property type="entry name" value="alpha/beta hydrolase"/>
    <property type="match status" value="1"/>
</dbReference>
<organism evidence="4">
    <name type="scientific">Enterobius vermicularis</name>
    <name type="common">Human pinworm</name>
    <dbReference type="NCBI Taxonomy" id="51028"/>
    <lineage>
        <taxon>Eukaryota</taxon>
        <taxon>Metazoa</taxon>
        <taxon>Ecdysozoa</taxon>
        <taxon>Nematoda</taxon>
        <taxon>Chromadorea</taxon>
        <taxon>Rhabditida</taxon>
        <taxon>Spirurina</taxon>
        <taxon>Oxyuridomorpha</taxon>
        <taxon>Oxyuroidea</taxon>
        <taxon>Oxyuridae</taxon>
        <taxon>Enterobius</taxon>
    </lineage>
</organism>
<dbReference type="STRING" id="51028.A0A0N4V8S8"/>
<dbReference type="OrthoDB" id="426718at2759"/>
<dbReference type="WBParaSite" id="EVEC_0000679301-mRNA-1">
    <property type="protein sequence ID" value="EVEC_0000679301-mRNA-1"/>
    <property type="gene ID" value="EVEC_0000679301"/>
</dbReference>
<dbReference type="CDD" id="cd00519">
    <property type="entry name" value="Lipase_3"/>
    <property type="match status" value="1"/>
</dbReference>
<name>A0A0N4V8S8_ENTVE</name>
<dbReference type="PANTHER" id="PTHR45908:SF18">
    <property type="entry name" value="FUNGAL LIPASE-LIKE DOMAIN-CONTAINING PROTEIN"/>
    <property type="match status" value="1"/>
</dbReference>
<gene>
    <name evidence="2" type="ORF">EVEC_LOCUS6341</name>
</gene>
<dbReference type="GO" id="GO:0006629">
    <property type="term" value="P:lipid metabolic process"/>
    <property type="evidence" value="ECO:0007669"/>
    <property type="project" value="InterPro"/>
</dbReference>
<dbReference type="InterPro" id="IPR002921">
    <property type="entry name" value="Fungal_lipase-type"/>
</dbReference>
<evidence type="ECO:0000313" key="3">
    <source>
        <dbReference type="Proteomes" id="UP000274131"/>
    </source>
</evidence>